<evidence type="ECO:0000256" key="1">
    <source>
        <dbReference type="SAM" id="MobiDB-lite"/>
    </source>
</evidence>
<evidence type="ECO:0000313" key="3">
    <source>
        <dbReference type="EMBL" id="PSJ96671.1"/>
    </source>
</evidence>
<name>A0A2P7VBT0_9BACL</name>
<dbReference type="OrthoDB" id="9816453at2"/>
<evidence type="ECO:0000259" key="2">
    <source>
        <dbReference type="Pfam" id="PF09992"/>
    </source>
</evidence>
<evidence type="ECO:0000313" key="4">
    <source>
        <dbReference type="Proteomes" id="UP000240419"/>
    </source>
</evidence>
<dbReference type="EMBL" id="PXZM01000014">
    <property type="protein sequence ID" value="PSJ96671.1"/>
    <property type="molecule type" value="Genomic_DNA"/>
</dbReference>
<dbReference type="Proteomes" id="UP000240419">
    <property type="component" value="Unassembled WGS sequence"/>
</dbReference>
<comment type="caution">
    <text evidence="3">The sequence shown here is derived from an EMBL/GenBank/DDBJ whole genome shotgun (WGS) entry which is preliminary data.</text>
</comment>
<feature type="compositionally biased region" description="Basic and acidic residues" evidence="1">
    <location>
        <begin position="79"/>
        <end position="88"/>
    </location>
</feature>
<feature type="compositionally biased region" description="Polar residues" evidence="1">
    <location>
        <begin position="90"/>
        <end position="100"/>
    </location>
</feature>
<dbReference type="InterPro" id="IPR018711">
    <property type="entry name" value="NAGPA"/>
</dbReference>
<dbReference type="RefSeq" id="WP_106838812.1">
    <property type="nucleotide sequence ID" value="NZ_JBCNIW010000002.1"/>
</dbReference>
<dbReference type="Pfam" id="PF09992">
    <property type="entry name" value="NAGPA"/>
    <property type="match status" value="1"/>
</dbReference>
<proteinExistence type="predicted"/>
<gene>
    <name evidence="3" type="ORF">C7R93_10840</name>
</gene>
<feature type="region of interest" description="Disordered" evidence="1">
    <location>
        <begin position="79"/>
        <end position="100"/>
    </location>
</feature>
<keyword evidence="4" id="KW-1185">Reference proteome</keyword>
<dbReference type="PANTHER" id="PTHR40446">
    <property type="entry name" value="N-ACETYLGLUCOSAMINE-1-PHOSPHODIESTER ALPHA-N-ACETYLGLUCOSAMINIDASE"/>
    <property type="match status" value="1"/>
</dbReference>
<accession>A0A2P7VBT0</accession>
<organism evidence="3 4">
    <name type="scientific">Brevibacillus fortis</name>
    <dbReference type="NCBI Taxonomy" id="2126352"/>
    <lineage>
        <taxon>Bacteria</taxon>
        <taxon>Bacillati</taxon>
        <taxon>Bacillota</taxon>
        <taxon>Bacilli</taxon>
        <taxon>Bacillales</taxon>
        <taxon>Paenibacillaceae</taxon>
        <taxon>Brevibacillus</taxon>
    </lineage>
</organism>
<sequence>MQPVLGKINRFFLFLLAPALGFLVAFSLVSPVDKLQTEGLKLPSAVAKSQADELRERLNDTKVQLRNVEVVIEDIQDRSKKEQKEYEQQNKNISSALEASKSQTQKSADVLDTILSNMLGKPIGQHFGKNSTVKVYSLQEGGYRGYMAKVRLNDPNALKMVLANNSVKSKGETTSQAGKRTGAILAINAGGFMADKQGNLTPLGITVVDGKIRTFSNNAKLSFVGFNNKGHLVGTSIKTQAQITQQGILQGASFLPRLLQDGKRLPIPREWANARQPRTLIGHFDNGDLLLIVIDGRRDGWSNGVTLEEAQKKLQEWHVVDAYNLDGGGSSAFYYNGKLLNKPSGGKERRVVSNLVIMP</sequence>
<protein>
    <recommendedName>
        <fullName evidence="2">Phosphodiester glycosidase domain-containing protein</fullName>
    </recommendedName>
</protein>
<reference evidence="3 4" key="1">
    <citation type="submission" date="2018-03" db="EMBL/GenBank/DDBJ databases">
        <title>Brevisbacillus phylogenomics.</title>
        <authorList>
            <person name="Dunlap C."/>
        </authorList>
    </citation>
    <scope>NUCLEOTIDE SEQUENCE [LARGE SCALE GENOMIC DNA]</scope>
    <source>
        <strain evidence="3 4">NRRL NRS-1210</strain>
    </source>
</reference>
<dbReference type="AlphaFoldDB" id="A0A2P7VBT0"/>
<feature type="domain" description="Phosphodiester glycosidase" evidence="2">
    <location>
        <begin position="182"/>
        <end position="357"/>
    </location>
</feature>
<dbReference type="PANTHER" id="PTHR40446:SF2">
    <property type="entry name" value="N-ACETYLGLUCOSAMINE-1-PHOSPHODIESTER ALPHA-N-ACETYLGLUCOSAMINIDASE"/>
    <property type="match status" value="1"/>
</dbReference>